<keyword evidence="8" id="KW-0770">Synapse</keyword>
<dbReference type="SMART" id="SM00408">
    <property type="entry name" value="IGc2"/>
    <property type="match status" value="5"/>
</dbReference>
<dbReference type="FunFam" id="2.60.40.10:FF:000360">
    <property type="entry name" value="Sidekick cell adhesion molecule 2"/>
    <property type="match status" value="1"/>
</dbReference>
<dbReference type="CDD" id="cd00063">
    <property type="entry name" value="FN3"/>
    <property type="match status" value="12"/>
</dbReference>
<protein>
    <submittedName>
        <fullName evidence="19">Uncharacterized protein</fullName>
    </submittedName>
</protein>
<dbReference type="FunFam" id="2.60.40.10:FF:000202">
    <property type="entry name" value="Sidekick cell adhesion molecule 1"/>
    <property type="match status" value="1"/>
</dbReference>
<dbReference type="SUPFAM" id="SSF48726">
    <property type="entry name" value="Immunoglobulin"/>
    <property type="match status" value="5"/>
</dbReference>
<evidence type="ECO:0000256" key="16">
    <source>
        <dbReference type="SAM" id="Phobius"/>
    </source>
</evidence>
<dbReference type="Proteomes" id="UP000261620">
    <property type="component" value="Unplaced"/>
</dbReference>
<evidence type="ECO:0000256" key="4">
    <source>
        <dbReference type="ARBA" id="ARBA00022729"/>
    </source>
</evidence>
<feature type="domain" description="Fibronectin type-III" evidence="18">
    <location>
        <begin position="1659"/>
        <end position="1754"/>
    </location>
</feature>
<keyword evidence="11" id="KW-0325">Glycoprotein</keyword>
<dbReference type="GO" id="GO:0045202">
    <property type="term" value="C:synapse"/>
    <property type="evidence" value="ECO:0007669"/>
    <property type="project" value="UniProtKB-SubCell"/>
</dbReference>
<evidence type="ECO:0000256" key="2">
    <source>
        <dbReference type="ARBA" id="ARBA00022475"/>
    </source>
</evidence>
<feature type="region of interest" description="Disordered" evidence="15">
    <location>
        <begin position="1973"/>
        <end position="2000"/>
    </location>
</feature>
<dbReference type="FunFam" id="2.60.40.10:FF:000434">
    <property type="entry name" value="Sidekick cell adhesion molecule 2"/>
    <property type="match status" value="1"/>
</dbReference>
<evidence type="ECO:0000313" key="20">
    <source>
        <dbReference type="Proteomes" id="UP000261620"/>
    </source>
</evidence>
<dbReference type="Ensembl" id="ENSMMOT00000027981.1">
    <property type="protein sequence ID" value="ENSMMOP00000027512.1"/>
    <property type="gene ID" value="ENSMMOG00000020808.1"/>
</dbReference>
<dbReference type="InterPro" id="IPR036179">
    <property type="entry name" value="Ig-like_dom_sf"/>
</dbReference>
<feature type="compositionally biased region" description="Low complexity" evidence="15">
    <location>
        <begin position="2055"/>
        <end position="2065"/>
    </location>
</feature>
<dbReference type="PANTHER" id="PTHR44170:SF49">
    <property type="entry name" value="PROTEIN SIDEKICK-1 ISOFORM X1"/>
    <property type="match status" value="1"/>
</dbReference>
<evidence type="ECO:0000256" key="3">
    <source>
        <dbReference type="ARBA" id="ARBA00022692"/>
    </source>
</evidence>
<dbReference type="InterPro" id="IPR013783">
    <property type="entry name" value="Ig-like_fold"/>
</dbReference>
<feature type="domain" description="Fibronectin type-III" evidence="18">
    <location>
        <begin position="1143"/>
        <end position="1241"/>
    </location>
</feature>
<feature type="domain" description="Fibronectin type-III" evidence="18">
    <location>
        <begin position="1245"/>
        <end position="1339"/>
    </location>
</feature>
<evidence type="ECO:0000313" key="19">
    <source>
        <dbReference type="Ensembl" id="ENSMMOP00000027512.1"/>
    </source>
</evidence>
<sequence length="2114" mass="233429">MSEQETQESNPFNSFFFADDVPPYFKTEPVRSQLHLERNRLVLTCMAEGSWPLEFKWIHNSTELTRFSLEYRYLIPSLDRSHAGFYRCIVRNRVGALLQRRTEVQVAFMGSFEEGERTQSVSQGEGAVVPAPRIRSFPQPQVTWFRDGRKIPPSSRIAITLDNTLVILSTVAPDAGRYYVQAVNDKNGENKTSQPITLSVENVGGPADPIAPTIIIPPRNTSVVTGTSEVTMECVANARPLIKLSISWRKNGVLVSSGLSDFNRRLTILSPVVSDAGYYECEAVLRSSSVPSVSAGAYLHVLEPPQFIKEPDKHITAEMEKVVDIPCQRCHALPIDPVKMPRYRVLVGGSLQVNGLLPDDTGMFQCFARNMAGEVQTNTYLAVTSIAPNITTGPSDSTVIDGMSVILHCETSGAPRPAITWQKGERVLASGSVQLPRFTLLESGSLLISPSHISDAGTYTCMASNSRGIDEASADLVVWARTRITSPPQDQSVIKGTKAIMTCGVTHDPSVTVRHVWEKEGAAINVQSFPRMRLDADGTLHISQTWSGDIGTYTCQVTSVGGNDSRRAYLRVRQLPHAPENPTAVLSTSEKRAIDLAWAKPFDGNSPLIRYILEVSENNAPWAILLASIEPESTAVTVNGLIPARSYQFRLCAVNDVGKGQFSKETDRVSLPEEPPSAPPQNVIASGRTNQSIMIQWQPPPESHQNGILRGYTIRYRLTGLPVDYQIKNISSPDVTNLLLEDLIIWTNYEIEVAAYNGAGLGAFSHKVTEWTLQGVPTIAPGNVQAEAVNSTTIRFTWTAPNPQFINGINQGYKLLAWEPRKDDDVSAVTVRPNFQDSVHVGYVTGLKKFTEYYTSVLCFTTPGDGPRSHPKALRTLEDIPGAVGHLSFTEILDTSLKVSWSEPSEKNGVLTGYRISWEEYNRTNTRVTHYLPNVTLEYRVTGLTALTTYTIEVAGMTSKGQGQLSSSTISSGVPPELPGPPTNVAISNIGPRSVTLQFKPGYDGKTSISRWQVEAQVGVVGENEDWVMVHQVSNEPEARSLEVPGLNPYTYYRFRMRQVNIVGTSPPSQPSRKIQTLPAPPDMPPANVTLRTASETSLWLRWMVLPEPERNGLILGYKVCLCFLSFTVTHFIYRTGPIIFLEMSLLVCKAARRQCARPVLLLFLPTSPFSSAPAPNQVVYKEKDSDSPVHFWTVEGNATHSVQLTGLGKYVLYEIQVLAFTRIGDGRPSSPPILERTLDDVPGPPVGILFPEVRTTSVRLIWQSPSQPNGIILAYQITYHLNSTNSNTAMVDVLNPSARQYTVTSLKPESVYVFRITAQTRKGWGEAAEALVVTTEKRARPQPTSRPIVPQRDVQARQVLLSWEPGSDGLSPVRYYTVQLRELPQSNWTVHSASVNHEATSYIVSRLKPFTSYQFRVKATNDIGDSEYSEESEAITTLQDDVPYQALTPPSFIPLQPPSEEKINGILLGFRIRYRELLYDRLRSYSVHTIGSVSTWAELTAPYSIRNLSDSTLTQYELDKLSKHKRYEIRMSVFNAVGEGPSSPPQEVFVGEAVPAAPPQNVVIQSATATQLDVTWDPPPVDAQNGDIQGYKVYFWEFQRKNETERLRTLFMPEGGVKLKNLTGYTTYVISVAPFNAAGDGPRSPPTRGRTQQAAPSAPSFIHFSELTTTSVNVSWGEPAFPNGIIEGYRLVYEPCTPVDGVSKTVTVDVKGSGPLWLKLRDLADGITYNFRIRAKTFIYGPEVEANITTGPGEGAPGSPGEPFITRYGSALTIHWTSGDPGRAPITRYVIEARPSDEGLWDILIKDIPKEVTSHTFNMDVLKQGVSYDFRVIGVNDYGYGSPSLPSPSISAQKVAPFYEEWWFLVVVALVGLIFILLLVFILIIRGQSKKYAKKSESGNNSNCNALTHGDMVSLDEGRFPALELNNRRLSVKNSFCRKNGVYTRSPPRPSPGSLHYSDEDVSTKYNDLIPAESSSLTEKPSEISDSQGSDSEYEVDPNRQKTHSFVNHYISDPTYYNSWRRQQKGISRAQAYSYTESESGDPDHCAPPPPQPQQAQGQPQGQGSLFRPKGSRTPTPSQQSSNPPSQHSALYRPPSSLAPGSRAPIAGFSSFV</sequence>
<dbReference type="PROSITE" id="PS50835">
    <property type="entry name" value="IG_LIKE"/>
    <property type="match status" value="5"/>
</dbReference>
<keyword evidence="7 16" id="KW-1133">Transmembrane helix</keyword>
<dbReference type="PRINTS" id="PR00014">
    <property type="entry name" value="FNTYPEIII"/>
</dbReference>
<dbReference type="SMART" id="SM00060">
    <property type="entry name" value="FN3"/>
    <property type="match status" value="12"/>
</dbReference>
<dbReference type="Pfam" id="PF13927">
    <property type="entry name" value="Ig_3"/>
    <property type="match status" value="1"/>
</dbReference>
<dbReference type="GO" id="GO:0005886">
    <property type="term" value="C:plasma membrane"/>
    <property type="evidence" value="ECO:0007669"/>
    <property type="project" value="UniProtKB-SubCell"/>
</dbReference>
<comment type="similarity">
    <text evidence="14">Belongs to the sidekick family.</text>
</comment>
<keyword evidence="5" id="KW-0677">Repeat</keyword>
<dbReference type="FunFam" id="2.60.40.10:FF:000253">
    <property type="entry name" value="Sidekick cell adhesion molecule 1"/>
    <property type="match status" value="1"/>
</dbReference>
<dbReference type="FunFam" id="2.60.40.10:FF:000301">
    <property type="entry name" value="Sidekick cell adhesion molecule 2"/>
    <property type="match status" value="1"/>
</dbReference>
<dbReference type="FunFam" id="2.60.40.10:FF:000266">
    <property type="entry name" value="Sidekick cell adhesion molecule 2"/>
    <property type="match status" value="1"/>
</dbReference>
<accession>A0A3Q4BYE8</accession>
<dbReference type="GO" id="GO:0098632">
    <property type="term" value="F:cell-cell adhesion mediator activity"/>
    <property type="evidence" value="ECO:0007669"/>
    <property type="project" value="TreeGrafter"/>
</dbReference>
<feature type="compositionally biased region" description="Polar residues" evidence="15">
    <location>
        <begin position="1065"/>
        <end position="1075"/>
    </location>
</feature>
<dbReference type="InterPro" id="IPR003598">
    <property type="entry name" value="Ig_sub2"/>
</dbReference>
<dbReference type="CDD" id="cd00096">
    <property type="entry name" value="Ig"/>
    <property type="match status" value="2"/>
</dbReference>
<feature type="domain" description="Fibronectin type-III" evidence="18">
    <location>
        <begin position="1344"/>
        <end position="1441"/>
    </location>
</feature>
<feature type="domain" description="Fibronectin type-III" evidence="18">
    <location>
        <begin position="883"/>
        <end position="977"/>
    </location>
</feature>
<feature type="domain" description="Fibronectin type-III" evidence="18">
    <location>
        <begin position="679"/>
        <end position="775"/>
    </location>
</feature>
<feature type="compositionally biased region" description="Polar residues" evidence="15">
    <location>
        <begin position="1974"/>
        <end position="1992"/>
    </location>
</feature>
<comment type="subcellular location">
    <subcellularLocation>
        <location evidence="1">Cell membrane</location>
        <topology evidence="1">Single-pass type I membrane protein</topology>
    </subcellularLocation>
    <subcellularLocation>
        <location evidence="13">Synapse</location>
    </subcellularLocation>
</comment>
<feature type="domain" description="Ig-like" evidence="17">
    <location>
        <begin position="138"/>
        <end position="197"/>
    </location>
</feature>
<feature type="domain" description="Fibronectin type-III" evidence="18">
    <location>
        <begin position="1559"/>
        <end position="1655"/>
    </location>
</feature>
<dbReference type="GO" id="GO:0007411">
    <property type="term" value="P:axon guidance"/>
    <property type="evidence" value="ECO:0007669"/>
    <property type="project" value="TreeGrafter"/>
</dbReference>
<keyword evidence="2" id="KW-1003">Cell membrane</keyword>
<dbReference type="InterPro" id="IPR003961">
    <property type="entry name" value="FN3_dom"/>
</dbReference>
<reference evidence="19" key="1">
    <citation type="submission" date="2025-08" db="UniProtKB">
        <authorList>
            <consortium name="Ensembl"/>
        </authorList>
    </citation>
    <scope>IDENTIFICATION</scope>
</reference>
<dbReference type="FunFam" id="2.60.40.10:FF:000485">
    <property type="entry name" value="Sidekick cell adhesion molecule 2"/>
    <property type="match status" value="1"/>
</dbReference>
<keyword evidence="10" id="KW-1015">Disulfide bond</keyword>
<feature type="domain" description="Ig-like" evidence="17">
    <location>
        <begin position="212"/>
        <end position="294"/>
    </location>
</feature>
<dbReference type="GO" id="GO:0007420">
    <property type="term" value="P:brain development"/>
    <property type="evidence" value="ECO:0007669"/>
    <property type="project" value="TreeGrafter"/>
</dbReference>
<feature type="transmembrane region" description="Helical" evidence="16">
    <location>
        <begin position="1863"/>
        <end position="1886"/>
    </location>
</feature>
<dbReference type="InterPro" id="IPR036116">
    <property type="entry name" value="FN3_sf"/>
</dbReference>
<feature type="region of interest" description="Disordered" evidence="15">
    <location>
        <begin position="1942"/>
        <end position="1961"/>
    </location>
</feature>
<feature type="domain" description="Ig-like" evidence="17">
    <location>
        <begin position="23"/>
        <end position="105"/>
    </location>
</feature>
<dbReference type="STRING" id="94237.ENSMMOP00000027512"/>
<feature type="compositionally biased region" description="Low complexity" evidence="15">
    <location>
        <begin position="2075"/>
        <end position="2088"/>
    </location>
</feature>
<dbReference type="Pfam" id="PF07679">
    <property type="entry name" value="I-set"/>
    <property type="match status" value="3"/>
</dbReference>
<dbReference type="FunFam" id="2.60.40.10:FF:000267">
    <property type="entry name" value="Sidekick cell adhesion molecule 2"/>
    <property type="match status" value="1"/>
</dbReference>
<evidence type="ECO:0000256" key="7">
    <source>
        <dbReference type="ARBA" id="ARBA00022989"/>
    </source>
</evidence>
<dbReference type="FunFam" id="2.60.40.10:FF:000271">
    <property type="entry name" value="Sidekick cell adhesion molecule 2"/>
    <property type="match status" value="1"/>
</dbReference>
<dbReference type="FunFam" id="2.60.40.10:FF:000177">
    <property type="entry name" value="Sidekick cell adhesion molecule 2"/>
    <property type="match status" value="1"/>
</dbReference>
<evidence type="ECO:0000256" key="14">
    <source>
        <dbReference type="ARBA" id="ARBA00061621"/>
    </source>
</evidence>
<dbReference type="FunFam" id="2.60.40.10:FF:000158">
    <property type="entry name" value="Sidekick cell adhesion molecule 2"/>
    <property type="match status" value="1"/>
</dbReference>
<keyword evidence="3 16" id="KW-0812">Transmembrane</keyword>
<dbReference type="Gene3D" id="2.60.40.10">
    <property type="entry name" value="Immunoglobulins"/>
    <property type="match status" value="18"/>
</dbReference>
<keyword evidence="9 16" id="KW-0472">Membrane</keyword>
<dbReference type="InterPro" id="IPR003599">
    <property type="entry name" value="Ig_sub"/>
</dbReference>
<evidence type="ECO:0000256" key="13">
    <source>
        <dbReference type="ARBA" id="ARBA00034103"/>
    </source>
</evidence>
<dbReference type="InterPro" id="IPR007110">
    <property type="entry name" value="Ig-like_dom"/>
</dbReference>
<evidence type="ECO:0000256" key="8">
    <source>
        <dbReference type="ARBA" id="ARBA00023018"/>
    </source>
</evidence>
<feature type="domain" description="Fibronectin type-III" evidence="18">
    <location>
        <begin position="1757"/>
        <end position="1855"/>
    </location>
</feature>
<evidence type="ECO:0000256" key="15">
    <source>
        <dbReference type="SAM" id="MobiDB-lite"/>
    </source>
</evidence>
<dbReference type="FunFam" id="2.60.40.10:FF:000206">
    <property type="entry name" value="Sidekick cell adhesion molecule 2"/>
    <property type="match status" value="1"/>
</dbReference>
<keyword evidence="12" id="KW-0393">Immunoglobulin domain</keyword>
<keyword evidence="4" id="KW-0732">Signal</keyword>
<feature type="region of interest" description="Disordered" evidence="15">
    <location>
        <begin position="2029"/>
        <end position="2114"/>
    </location>
</feature>
<evidence type="ECO:0000256" key="11">
    <source>
        <dbReference type="ARBA" id="ARBA00023180"/>
    </source>
</evidence>
<dbReference type="GO" id="GO:0030424">
    <property type="term" value="C:axon"/>
    <property type="evidence" value="ECO:0007669"/>
    <property type="project" value="TreeGrafter"/>
</dbReference>
<dbReference type="SUPFAM" id="SSF49265">
    <property type="entry name" value="Fibronectin type III"/>
    <property type="match status" value="7"/>
</dbReference>
<name>A0A3Q4BYE8_MOLML</name>
<dbReference type="FunFam" id="2.60.40.10:FF:000209">
    <property type="entry name" value="Sidekick cell adhesion molecule 2"/>
    <property type="match status" value="1"/>
</dbReference>
<proteinExistence type="inferred from homology"/>
<feature type="domain" description="Fibronectin type-III" evidence="18">
    <location>
        <begin position="780"/>
        <end position="879"/>
    </location>
</feature>
<feature type="domain" description="Fibronectin type-III" evidence="18">
    <location>
        <begin position="578"/>
        <end position="674"/>
    </location>
</feature>
<evidence type="ECO:0000256" key="6">
    <source>
        <dbReference type="ARBA" id="ARBA00022889"/>
    </source>
</evidence>
<dbReference type="SMART" id="SM00409">
    <property type="entry name" value="IG"/>
    <property type="match status" value="6"/>
</dbReference>
<dbReference type="FunFam" id="2.60.40.10:FF:000237">
    <property type="entry name" value="Sidekick cell adhesion molecule 2"/>
    <property type="match status" value="1"/>
</dbReference>
<feature type="domain" description="Ig-like" evidence="17">
    <location>
        <begin position="388"/>
        <end position="477"/>
    </location>
</feature>
<feature type="domain" description="Fibronectin type-III" evidence="18">
    <location>
        <begin position="981"/>
        <end position="1080"/>
    </location>
</feature>
<keyword evidence="6" id="KW-0130">Cell adhesion</keyword>
<dbReference type="PROSITE" id="PS50853">
    <property type="entry name" value="FN3"/>
    <property type="match status" value="11"/>
</dbReference>
<evidence type="ECO:0000256" key="10">
    <source>
        <dbReference type="ARBA" id="ARBA00023157"/>
    </source>
</evidence>
<dbReference type="FunFam" id="2.60.40.10:FF:000359">
    <property type="entry name" value="Sidekick cell adhesion molecule 2"/>
    <property type="match status" value="1"/>
</dbReference>
<organism evidence="19 20">
    <name type="scientific">Mola mola</name>
    <name type="common">Ocean sunfish</name>
    <name type="synonym">Tetraodon mola</name>
    <dbReference type="NCBI Taxonomy" id="94237"/>
    <lineage>
        <taxon>Eukaryota</taxon>
        <taxon>Metazoa</taxon>
        <taxon>Chordata</taxon>
        <taxon>Craniata</taxon>
        <taxon>Vertebrata</taxon>
        <taxon>Euteleostomi</taxon>
        <taxon>Actinopterygii</taxon>
        <taxon>Neopterygii</taxon>
        <taxon>Teleostei</taxon>
        <taxon>Neoteleostei</taxon>
        <taxon>Acanthomorphata</taxon>
        <taxon>Eupercaria</taxon>
        <taxon>Tetraodontiformes</taxon>
        <taxon>Molidae</taxon>
        <taxon>Mola</taxon>
    </lineage>
</organism>
<evidence type="ECO:0000256" key="1">
    <source>
        <dbReference type="ARBA" id="ARBA00004251"/>
    </source>
</evidence>
<feature type="region of interest" description="Disordered" evidence="15">
    <location>
        <begin position="1065"/>
        <end position="1086"/>
    </location>
</feature>
<evidence type="ECO:0000259" key="17">
    <source>
        <dbReference type="PROSITE" id="PS50835"/>
    </source>
</evidence>
<dbReference type="FunFam" id="2.60.40.10:FF:000231">
    <property type="entry name" value="Sidekick cell adhesion molecule 2"/>
    <property type="match status" value="1"/>
</dbReference>
<evidence type="ECO:0000256" key="12">
    <source>
        <dbReference type="ARBA" id="ARBA00023319"/>
    </source>
</evidence>
<dbReference type="PANTHER" id="PTHR44170">
    <property type="entry name" value="PROTEIN SIDEKICK"/>
    <property type="match status" value="1"/>
</dbReference>
<dbReference type="Pfam" id="PF00041">
    <property type="entry name" value="fn3"/>
    <property type="match status" value="11"/>
</dbReference>
<dbReference type="OMA" id="NCTTVLY"/>
<evidence type="ECO:0000259" key="18">
    <source>
        <dbReference type="PROSITE" id="PS50853"/>
    </source>
</evidence>
<dbReference type="InterPro" id="IPR013098">
    <property type="entry name" value="Ig_I-set"/>
</dbReference>
<evidence type="ECO:0000256" key="9">
    <source>
        <dbReference type="ARBA" id="ARBA00023136"/>
    </source>
</evidence>
<evidence type="ECO:0000256" key="5">
    <source>
        <dbReference type="ARBA" id="ARBA00022737"/>
    </source>
</evidence>
<feature type="domain" description="Ig-like" evidence="17">
    <location>
        <begin position="482"/>
        <end position="573"/>
    </location>
</feature>
<keyword evidence="20" id="KW-1185">Reference proteome</keyword>
<dbReference type="FunFam" id="2.60.40.10:FF:000420">
    <property type="entry name" value="Sidekick cell adhesion molecule 2"/>
    <property type="match status" value="1"/>
</dbReference>
<reference evidence="19" key="2">
    <citation type="submission" date="2025-09" db="UniProtKB">
        <authorList>
            <consortium name="Ensembl"/>
        </authorList>
    </citation>
    <scope>IDENTIFICATION</scope>
</reference>